<reference evidence="1 2" key="1">
    <citation type="journal article" date="2018" name="Sci. Data">
        <title>The draft genome sequence of cork oak.</title>
        <authorList>
            <person name="Ramos A.M."/>
            <person name="Usie A."/>
            <person name="Barbosa P."/>
            <person name="Barros P.M."/>
            <person name="Capote T."/>
            <person name="Chaves I."/>
            <person name="Simoes F."/>
            <person name="Abreu I."/>
            <person name="Carrasquinho I."/>
            <person name="Faro C."/>
            <person name="Guimaraes J.B."/>
            <person name="Mendonca D."/>
            <person name="Nobrega F."/>
            <person name="Rodrigues L."/>
            <person name="Saibo N.J.M."/>
            <person name="Varela M.C."/>
            <person name="Egas C."/>
            <person name="Matos J."/>
            <person name="Miguel C.M."/>
            <person name="Oliveira M.M."/>
            <person name="Ricardo C.P."/>
            <person name="Goncalves S."/>
        </authorList>
    </citation>
    <scope>NUCLEOTIDE SEQUENCE [LARGE SCALE GENOMIC DNA]</scope>
    <source>
        <strain evidence="2">cv. HL8</strain>
    </source>
</reference>
<protein>
    <submittedName>
        <fullName evidence="1">Uncharacterized protein</fullName>
    </submittedName>
</protein>
<evidence type="ECO:0000313" key="2">
    <source>
        <dbReference type="Proteomes" id="UP000237347"/>
    </source>
</evidence>
<accession>A0AAW0KS17</accession>
<keyword evidence="2" id="KW-1185">Reference proteome</keyword>
<dbReference type="EMBL" id="PKMF04000229">
    <property type="protein sequence ID" value="KAK7841989.1"/>
    <property type="molecule type" value="Genomic_DNA"/>
</dbReference>
<comment type="caution">
    <text evidence="1">The sequence shown here is derived from an EMBL/GenBank/DDBJ whole genome shotgun (WGS) entry which is preliminary data.</text>
</comment>
<dbReference type="AlphaFoldDB" id="A0AAW0KS17"/>
<name>A0AAW0KS17_QUESU</name>
<gene>
    <name evidence="1" type="ORF">CFP56_014419</name>
</gene>
<evidence type="ECO:0000313" key="1">
    <source>
        <dbReference type="EMBL" id="KAK7841989.1"/>
    </source>
</evidence>
<dbReference type="Proteomes" id="UP000237347">
    <property type="component" value="Unassembled WGS sequence"/>
</dbReference>
<proteinExistence type="predicted"/>
<sequence>MVIFFIISGDTEAPRVLQPQTIRSFLPCVAVTVPALSRHQSPNPSTRWRSHCFPLLDLVRGVDSGVKDCKKSVIKKKTMLTKLVNTIVSSKAILGVVDEV</sequence>
<organism evidence="1 2">
    <name type="scientific">Quercus suber</name>
    <name type="common">Cork oak</name>
    <dbReference type="NCBI Taxonomy" id="58331"/>
    <lineage>
        <taxon>Eukaryota</taxon>
        <taxon>Viridiplantae</taxon>
        <taxon>Streptophyta</taxon>
        <taxon>Embryophyta</taxon>
        <taxon>Tracheophyta</taxon>
        <taxon>Spermatophyta</taxon>
        <taxon>Magnoliopsida</taxon>
        <taxon>eudicotyledons</taxon>
        <taxon>Gunneridae</taxon>
        <taxon>Pentapetalae</taxon>
        <taxon>rosids</taxon>
        <taxon>fabids</taxon>
        <taxon>Fagales</taxon>
        <taxon>Fagaceae</taxon>
        <taxon>Quercus</taxon>
    </lineage>
</organism>